<dbReference type="InterPro" id="IPR008332">
    <property type="entry name" value="MethylG_MeTrfase_N"/>
</dbReference>
<gene>
    <name evidence="12" type="ORF">AVDCRST_MAG58-689</name>
</gene>
<dbReference type="EC" id="2.1.1.63" evidence="9"/>
<evidence type="ECO:0000256" key="6">
    <source>
        <dbReference type="ARBA" id="ARBA00022763"/>
    </source>
</evidence>
<evidence type="ECO:0000313" key="12">
    <source>
        <dbReference type="EMBL" id="CAA9448649.1"/>
    </source>
</evidence>
<dbReference type="InterPro" id="IPR036388">
    <property type="entry name" value="WH-like_DNA-bd_sf"/>
</dbReference>
<name>A0A6J4QM90_9ACTN</name>
<evidence type="ECO:0000256" key="2">
    <source>
        <dbReference type="ARBA" id="ARBA00008711"/>
    </source>
</evidence>
<dbReference type="InterPro" id="IPR014048">
    <property type="entry name" value="MethylDNA_cys_MeTrfase_DNA-bd"/>
</dbReference>
<dbReference type="Pfam" id="PF02870">
    <property type="entry name" value="Methyltransf_1N"/>
    <property type="match status" value="1"/>
</dbReference>
<dbReference type="AlphaFoldDB" id="A0A6J4QM90"/>
<comment type="catalytic activity">
    <reaction evidence="1 9">
        <text>a 4-O-methyl-thymidine in DNA + L-cysteinyl-[protein] = a thymidine in DNA + S-methyl-L-cysteinyl-[protein]</text>
        <dbReference type="Rhea" id="RHEA:53428"/>
        <dbReference type="Rhea" id="RHEA-COMP:10131"/>
        <dbReference type="Rhea" id="RHEA-COMP:10132"/>
        <dbReference type="Rhea" id="RHEA-COMP:13555"/>
        <dbReference type="Rhea" id="RHEA-COMP:13556"/>
        <dbReference type="ChEBI" id="CHEBI:29950"/>
        <dbReference type="ChEBI" id="CHEBI:82612"/>
        <dbReference type="ChEBI" id="CHEBI:137386"/>
        <dbReference type="ChEBI" id="CHEBI:137387"/>
        <dbReference type="EC" id="2.1.1.63"/>
    </reaction>
</comment>
<dbReference type="Pfam" id="PF01035">
    <property type="entry name" value="DNA_binding_1"/>
    <property type="match status" value="1"/>
</dbReference>
<dbReference type="GO" id="GO:0005737">
    <property type="term" value="C:cytoplasm"/>
    <property type="evidence" value="ECO:0007669"/>
    <property type="project" value="UniProtKB-SubCell"/>
</dbReference>
<keyword evidence="6 9" id="KW-0227">DNA damage</keyword>
<dbReference type="HAMAP" id="MF_00772">
    <property type="entry name" value="OGT"/>
    <property type="match status" value="1"/>
</dbReference>
<dbReference type="GO" id="GO:0032259">
    <property type="term" value="P:methylation"/>
    <property type="evidence" value="ECO:0007669"/>
    <property type="project" value="UniProtKB-KW"/>
</dbReference>
<accession>A0A6J4QM90</accession>
<comment type="miscellaneous">
    <text evidence="9">This enzyme catalyzes only one turnover and therefore is not strictly catalytic. According to one definition, an enzyme is a biocatalyst that acts repeatedly and over many reaction cycles.</text>
</comment>
<sequence>MKAYVDEIDSPAGPLAFAVNEDGALMRLHFLKSDYGPVMEEELQDEGYAVEADEARTAGVRKELSEYVNGRRKTFDAPLAFVGSEWQKTVWMELTRIPFGETRSYGEIADNLGRPGAARAVGRANASNVLPVVVPCHRVIAADGTLGGFNGGLHLKERLLEHERNVLAAAGS</sequence>
<protein>
    <recommendedName>
        <fullName evidence="9">Methylated-DNA--protein-cysteine methyltransferase</fullName>
        <ecNumber evidence="9">2.1.1.63</ecNumber>
    </recommendedName>
    <alternativeName>
        <fullName evidence="9">6-O-methylguanine-DNA methyltransferase</fullName>
        <shortName evidence="9">MGMT</shortName>
    </alternativeName>
    <alternativeName>
        <fullName evidence="9">O-6-methylguanine-DNA-alkyltransferase</fullName>
    </alternativeName>
</protein>
<comment type="function">
    <text evidence="9">Involved in the cellular defense against the biological effects of O6-methylguanine (O6-MeG) and O4-methylthymine (O4-MeT) in DNA. Repairs the methylated nucleobase in DNA by stoichiometrically transferring the methyl group to a cysteine residue in the enzyme. This is a suicide reaction: the enzyme is irreversibly inactivated.</text>
</comment>
<comment type="similarity">
    <text evidence="2 9">Belongs to the MGMT family.</text>
</comment>
<dbReference type="GO" id="GO:0006307">
    <property type="term" value="P:DNA alkylation repair"/>
    <property type="evidence" value="ECO:0007669"/>
    <property type="project" value="UniProtKB-UniRule"/>
</dbReference>
<dbReference type="Gene3D" id="3.30.160.70">
    <property type="entry name" value="Methylated DNA-protein cysteine methyltransferase domain"/>
    <property type="match status" value="1"/>
</dbReference>
<keyword evidence="7 9" id="KW-0234">DNA repair</keyword>
<evidence type="ECO:0000256" key="9">
    <source>
        <dbReference type="HAMAP-Rule" id="MF_00772"/>
    </source>
</evidence>
<dbReference type="InterPro" id="IPR001497">
    <property type="entry name" value="MethylDNA_cys_MeTrfase_AS"/>
</dbReference>
<evidence type="ECO:0000256" key="3">
    <source>
        <dbReference type="ARBA" id="ARBA00022490"/>
    </source>
</evidence>
<evidence type="ECO:0000256" key="7">
    <source>
        <dbReference type="ARBA" id="ARBA00023204"/>
    </source>
</evidence>
<dbReference type="PANTHER" id="PTHR10815:SF5">
    <property type="entry name" value="METHYLATED-DNA--PROTEIN-CYSTEINE METHYLTRANSFERASE"/>
    <property type="match status" value="1"/>
</dbReference>
<dbReference type="PROSITE" id="PS00374">
    <property type="entry name" value="MGMT"/>
    <property type="match status" value="1"/>
</dbReference>
<evidence type="ECO:0000256" key="1">
    <source>
        <dbReference type="ARBA" id="ARBA00001286"/>
    </source>
</evidence>
<dbReference type="NCBIfam" id="TIGR00589">
    <property type="entry name" value="ogt"/>
    <property type="match status" value="1"/>
</dbReference>
<feature type="active site" description="Nucleophile; methyl group acceptor" evidence="9">
    <location>
        <position position="136"/>
    </location>
</feature>
<keyword evidence="4 9" id="KW-0489">Methyltransferase</keyword>
<dbReference type="FunFam" id="1.10.10.10:FF:000214">
    <property type="entry name" value="Methylated-DNA--protein-cysteine methyltransferase"/>
    <property type="match status" value="1"/>
</dbReference>
<comment type="subcellular location">
    <subcellularLocation>
        <location evidence="9">Cytoplasm</location>
    </subcellularLocation>
</comment>
<proteinExistence type="inferred from homology"/>
<evidence type="ECO:0000256" key="8">
    <source>
        <dbReference type="ARBA" id="ARBA00049348"/>
    </source>
</evidence>
<reference evidence="12" key="1">
    <citation type="submission" date="2020-02" db="EMBL/GenBank/DDBJ databases">
        <authorList>
            <person name="Meier V. D."/>
        </authorList>
    </citation>
    <scope>NUCLEOTIDE SEQUENCE</scope>
    <source>
        <strain evidence="12">AVDCRST_MAG58</strain>
    </source>
</reference>
<dbReference type="InterPro" id="IPR023546">
    <property type="entry name" value="MGMT"/>
</dbReference>
<dbReference type="GO" id="GO:0003908">
    <property type="term" value="F:methylated-DNA-[protein]-cysteine S-methyltransferase activity"/>
    <property type="evidence" value="ECO:0007669"/>
    <property type="project" value="UniProtKB-UniRule"/>
</dbReference>
<keyword evidence="5 9" id="KW-0808">Transferase</keyword>
<evidence type="ECO:0000259" key="10">
    <source>
        <dbReference type="Pfam" id="PF01035"/>
    </source>
</evidence>
<dbReference type="InterPro" id="IPR036631">
    <property type="entry name" value="MGMT_N_sf"/>
</dbReference>
<dbReference type="Gene3D" id="1.10.10.10">
    <property type="entry name" value="Winged helix-like DNA-binding domain superfamily/Winged helix DNA-binding domain"/>
    <property type="match status" value="1"/>
</dbReference>
<dbReference type="SUPFAM" id="SSF46767">
    <property type="entry name" value="Methylated DNA-protein cysteine methyltransferase, C-terminal domain"/>
    <property type="match status" value="1"/>
</dbReference>
<dbReference type="PANTHER" id="PTHR10815">
    <property type="entry name" value="METHYLATED-DNA--PROTEIN-CYSTEINE METHYLTRANSFERASE"/>
    <property type="match status" value="1"/>
</dbReference>
<evidence type="ECO:0000259" key="11">
    <source>
        <dbReference type="Pfam" id="PF02870"/>
    </source>
</evidence>
<feature type="domain" description="Methylated-DNA-[protein]-cysteine S-methyltransferase DNA binding" evidence="10">
    <location>
        <begin position="86"/>
        <end position="164"/>
    </location>
</feature>
<dbReference type="InterPro" id="IPR036217">
    <property type="entry name" value="MethylDNA_cys_MeTrfase_DNAb"/>
</dbReference>
<evidence type="ECO:0000256" key="5">
    <source>
        <dbReference type="ARBA" id="ARBA00022679"/>
    </source>
</evidence>
<keyword evidence="3 9" id="KW-0963">Cytoplasm</keyword>
<comment type="catalytic activity">
    <reaction evidence="8 9">
        <text>a 6-O-methyl-2'-deoxyguanosine in DNA + L-cysteinyl-[protein] = S-methyl-L-cysteinyl-[protein] + a 2'-deoxyguanosine in DNA</text>
        <dbReference type="Rhea" id="RHEA:24000"/>
        <dbReference type="Rhea" id="RHEA-COMP:10131"/>
        <dbReference type="Rhea" id="RHEA-COMP:10132"/>
        <dbReference type="Rhea" id="RHEA-COMP:11367"/>
        <dbReference type="Rhea" id="RHEA-COMP:11368"/>
        <dbReference type="ChEBI" id="CHEBI:29950"/>
        <dbReference type="ChEBI" id="CHEBI:82612"/>
        <dbReference type="ChEBI" id="CHEBI:85445"/>
        <dbReference type="ChEBI" id="CHEBI:85448"/>
        <dbReference type="EC" id="2.1.1.63"/>
    </reaction>
</comment>
<dbReference type="CDD" id="cd06445">
    <property type="entry name" value="ATase"/>
    <property type="match status" value="1"/>
</dbReference>
<dbReference type="EMBL" id="CADCVF010000016">
    <property type="protein sequence ID" value="CAA9448649.1"/>
    <property type="molecule type" value="Genomic_DNA"/>
</dbReference>
<organism evidence="12">
    <name type="scientific">uncultured Rubrobacteraceae bacterium</name>
    <dbReference type="NCBI Taxonomy" id="349277"/>
    <lineage>
        <taxon>Bacteria</taxon>
        <taxon>Bacillati</taxon>
        <taxon>Actinomycetota</taxon>
        <taxon>Rubrobacteria</taxon>
        <taxon>Rubrobacterales</taxon>
        <taxon>Rubrobacteraceae</taxon>
        <taxon>environmental samples</taxon>
    </lineage>
</organism>
<feature type="domain" description="Methylguanine DNA methyltransferase ribonuclease-like" evidence="11">
    <location>
        <begin position="8"/>
        <end position="80"/>
    </location>
</feature>
<evidence type="ECO:0000256" key="4">
    <source>
        <dbReference type="ARBA" id="ARBA00022603"/>
    </source>
</evidence>
<dbReference type="SUPFAM" id="SSF53155">
    <property type="entry name" value="Methylated DNA-protein cysteine methyltransferase domain"/>
    <property type="match status" value="1"/>
</dbReference>